<dbReference type="RefSeq" id="WP_021022014.1">
    <property type="nucleotide sequence ID" value="NZ_MUFR01000015.1"/>
</dbReference>
<sequence>MSYQAALERALKALAAKGQSATVAKIKAQLDTQVPLPLIIQAVKSAKKNQSLPAMSAPEITLSDAERIDQLEQHITQLSERLARLEATLDNQ</sequence>
<name>A0ABX3KR40_SALCS</name>
<reference evidence="2" key="1">
    <citation type="submission" date="2017-01" db="EMBL/GenBank/DDBJ databases">
        <title>Draft genome of the species Salinivibrio costicola subsp. alcaliphilus.</title>
        <authorList>
            <person name="Lopez-Hermoso C."/>
            <person name="De La Haba R."/>
            <person name="Sanchez-Porro C."/>
            <person name="Ventosa A."/>
        </authorList>
    </citation>
    <scope>NUCLEOTIDE SEQUENCE [LARGE SCALE GENOMIC DNA]</scope>
    <source>
        <strain evidence="2">CBH448</strain>
    </source>
</reference>
<protein>
    <submittedName>
        <fullName evidence="1">Uncharacterized protein</fullName>
    </submittedName>
</protein>
<dbReference type="Proteomes" id="UP000189431">
    <property type="component" value="Unassembled WGS sequence"/>
</dbReference>
<dbReference type="EMBL" id="MUFR01000015">
    <property type="protein sequence ID" value="OOF34198.1"/>
    <property type="molecule type" value="Genomic_DNA"/>
</dbReference>
<comment type="caution">
    <text evidence="1">The sequence shown here is derived from an EMBL/GenBank/DDBJ whole genome shotgun (WGS) entry which is preliminary data.</text>
</comment>
<gene>
    <name evidence="1" type="ORF">BZJ21_06905</name>
</gene>
<accession>A0ABX3KR40</accession>
<organism evidence="1 2">
    <name type="scientific">Salinivibrio costicola subsp. alcaliphilus</name>
    <dbReference type="NCBI Taxonomy" id="272773"/>
    <lineage>
        <taxon>Bacteria</taxon>
        <taxon>Pseudomonadati</taxon>
        <taxon>Pseudomonadota</taxon>
        <taxon>Gammaproteobacteria</taxon>
        <taxon>Vibrionales</taxon>
        <taxon>Vibrionaceae</taxon>
        <taxon>Salinivibrio</taxon>
    </lineage>
</organism>
<proteinExistence type="predicted"/>
<evidence type="ECO:0000313" key="2">
    <source>
        <dbReference type="Proteomes" id="UP000189431"/>
    </source>
</evidence>
<keyword evidence="2" id="KW-1185">Reference proteome</keyword>
<evidence type="ECO:0000313" key="1">
    <source>
        <dbReference type="EMBL" id="OOF34198.1"/>
    </source>
</evidence>